<dbReference type="GO" id="GO:0006265">
    <property type="term" value="P:DNA topological change"/>
    <property type="evidence" value="ECO:0007669"/>
    <property type="project" value="InterPro"/>
</dbReference>
<dbReference type="Pfam" id="PF01028">
    <property type="entry name" value="Topoisom_I"/>
    <property type="match status" value="1"/>
</dbReference>
<dbReference type="EMBL" id="SETE01000002">
    <property type="protein sequence ID" value="RYM34570.1"/>
    <property type="molecule type" value="Genomic_DNA"/>
</dbReference>
<evidence type="ECO:0000256" key="3">
    <source>
        <dbReference type="ARBA" id="ARBA00012891"/>
    </source>
</evidence>
<keyword evidence="5" id="KW-0238">DNA-binding</keyword>
<dbReference type="InterPro" id="IPR001631">
    <property type="entry name" value="TopoI"/>
</dbReference>
<dbReference type="RefSeq" id="WP_130092579.1">
    <property type="nucleotide sequence ID" value="NZ_SETE01000002.1"/>
</dbReference>
<evidence type="ECO:0000256" key="2">
    <source>
        <dbReference type="ARBA" id="ARBA00006645"/>
    </source>
</evidence>
<feature type="domain" description="DNA topoisomerase IB N-terminal" evidence="8">
    <location>
        <begin position="24"/>
        <end position="72"/>
    </location>
</feature>
<sequence length="333" mass="38853">MKKEKLKHIDDTALCIQRKKVGRGYQFIDENGTKIIDKKILKRLKGLVIPPMWDQVMICKFDDGHVQAIGRDAKGRKQYIYHSLWEKIKQEEKFERIENFVSKLPEIRKICQENIELEEWNKDKVLALLVMILDEYGIRIGNQYYAQENETYGLTTLRRKHLTISKSKLIFQYKGKSNQEREVLIDDAELIKNIKKSAELPGYEIFRYQDESGGFQNIDSSDVNEFISEIIGSDFSSKDFRTWVASRLAVELYPHAIEQSSQFPRRKFSNILIKMVAESLGNTPTVCRDYYVHPAIFKSADNQEIPLKNPFKEPKKSYELSASEQLALSIIQK</sequence>
<dbReference type="SUPFAM" id="SSF55869">
    <property type="entry name" value="DNA topoisomerase I domain"/>
    <property type="match status" value="1"/>
</dbReference>
<dbReference type="AlphaFoldDB" id="A0A4Q4KNI0"/>
<dbReference type="InterPro" id="IPR013500">
    <property type="entry name" value="TopoI_cat_euk"/>
</dbReference>
<evidence type="ECO:0000256" key="1">
    <source>
        <dbReference type="ARBA" id="ARBA00000213"/>
    </source>
</evidence>
<evidence type="ECO:0000256" key="5">
    <source>
        <dbReference type="ARBA" id="ARBA00023125"/>
    </source>
</evidence>
<evidence type="ECO:0000259" key="8">
    <source>
        <dbReference type="Pfam" id="PF21338"/>
    </source>
</evidence>
<evidence type="ECO:0000256" key="4">
    <source>
        <dbReference type="ARBA" id="ARBA00023029"/>
    </source>
</evidence>
<dbReference type="InterPro" id="IPR035447">
    <property type="entry name" value="DNA_topo_I_N_sf"/>
</dbReference>
<dbReference type="PRINTS" id="PR00416">
    <property type="entry name" value="EUTPISMRASEI"/>
</dbReference>
<organism evidence="9 10">
    <name type="scientific">Brumimicrobium glaciale</name>
    <dbReference type="NCBI Taxonomy" id="200475"/>
    <lineage>
        <taxon>Bacteria</taxon>
        <taxon>Pseudomonadati</taxon>
        <taxon>Bacteroidota</taxon>
        <taxon>Flavobacteriia</taxon>
        <taxon>Flavobacteriales</taxon>
        <taxon>Crocinitomicaceae</taxon>
        <taxon>Brumimicrobium</taxon>
    </lineage>
</organism>
<dbReference type="Gene3D" id="3.90.15.10">
    <property type="entry name" value="Topoisomerase I, Chain A, domain 3"/>
    <property type="match status" value="1"/>
</dbReference>
<dbReference type="Gene3D" id="3.30.66.10">
    <property type="entry name" value="DNA topoisomerase I domain"/>
    <property type="match status" value="1"/>
</dbReference>
<keyword evidence="10" id="KW-1185">Reference proteome</keyword>
<dbReference type="GO" id="GO:0003677">
    <property type="term" value="F:DNA binding"/>
    <property type="evidence" value="ECO:0007669"/>
    <property type="project" value="UniProtKB-KW"/>
</dbReference>
<dbReference type="SUPFAM" id="SSF56349">
    <property type="entry name" value="DNA breaking-rejoining enzymes"/>
    <property type="match status" value="1"/>
</dbReference>
<comment type="similarity">
    <text evidence="2">Belongs to the type IB topoisomerase family.</text>
</comment>
<dbReference type="GO" id="GO:0003917">
    <property type="term" value="F:DNA topoisomerase type I (single strand cut, ATP-independent) activity"/>
    <property type="evidence" value="ECO:0007669"/>
    <property type="project" value="UniProtKB-EC"/>
</dbReference>
<comment type="caution">
    <text evidence="9">The sequence shown here is derived from an EMBL/GenBank/DDBJ whole genome shotgun (WGS) entry which is preliminary data.</text>
</comment>
<keyword evidence="4" id="KW-0799">Topoisomerase</keyword>
<dbReference type="OrthoDB" id="9778962at2"/>
<dbReference type="Gene3D" id="1.10.132.120">
    <property type="match status" value="1"/>
</dbReference>
<feature type="domain" description="DNA topoisomerase I catalytic core eukaryotic-type" evidence="7">
    <location>
        <begin position="89"/>
        <end position="300"/>
    </location>
</feature>
<dbReference type="PROSITE" id="PS52038">
    <property type="entry name" value="TOPO_IB_2"/>
    <property type="match status" value="1"/>
</dbReference>
<gene>
    <name evidence="9" type="ORF">ERX46_04130</name>
</gene>
<accession>A0A4Q4KNI0</accession>
<evidence type="ECO:0000256" key="6">
    <source>
        <dbReference type="ARBA" id="ARBA00023235"/>
    </source>
</evidence>
<proteinExistence type="inferred from homology"/>
<comment type="catalytic activity">
    <reaction evidence="1">
        <text>ATP-independent breakage of single-stranded DNA, followed by passage and rejoining.</text>
        <dbReference type="EC" id="5.6.2.1"/>
    </reaction>
</comment>
<evidence type="ECO:0000259" key="7">
    <source>
        <dbReference type="Pfam" id="PF01028"/>
    </source>
</evidence>
<reference evidence="9 10" key="1">
    <citation type="submission" date="2019-02" db="EMBL/GenBank/DDBJ databases">
        <title>Genome sequence of the sea-ice species Brumimicrobium glaciale.</title>
        <authorList>
            <person name="Bowman J.P."/>
        </authorList>
    </citation>
    <scope>NUCLEOTIDE SEQUENCE [LARGE SCALE GENOMIC DNA]</scope>
    <source>
        <strain evidence="9 10">IC156</strain>
    </source>
</reference>
<dbReference type="Proteomes" id="UP000293952">
    <property type="component" value="Unassembled WGS sequence"/>
</dbReference>
<dbReference type="InterPro" id="IPR014711">
    <property type="entry name" value="TopoI_cat_a-hlx-sub_euk"/>
</dbReference>
<evidence type="ECO:0000313" key="9">
    <source>
        <dbReference type="EMBL" id="RYM34570.1"/>
    </source>
</evidence>
<dbReference type="InterPro" id="IPR011010">
    <property type="entry name" value="DNA_brk_join_enz"/>
</dbReference>
<dbReference type="EC" id="5.6.2.1" evidence="3"/>
<dbReference type="Pfam" id="PF21338">
    <property type="entry name" value="Top1B_N_bact"/>
    <property type="match status" value="1"/>
</dbReference>
<evidence type="ECO:0000313" key="10">
    <source>
        <dbReference type="Proteomes" id="UP000293952"/>
    </source>
</evidence>
<protein>
    <recommendedName>
        <fullName evidence="3">DNA topoisomerase</fullName>
        <ecNumber evidence="3">5.6.2.1</ecNumber>
    </recommendedName>
</protein>
<keyword evidence="6 9" id="KW-0413">Isomerase</keyword>
<dbReference type="InterPro" id="IPR049331">
    <property type="entry name" value="Top1B_N_bact"/>
</dbReference>
<name>A0A4Q4KNI0_9FLAO</name>